<dbReference type="InterPro" id="IPR006015">
    <property type="entry name" value="Universal_stress_UspA"/>
</dbReference>
<evidence type="ECO:0000259" key="3">
    <source>
        <dbReference type="Pfam" id="PF00582"/>
    </source>
</evidence>
<dbReference type="InterPro" id="IPR006016">
    <property type="entry name" value="UspA"/>
</dbReference>
<feature type="region of interest" description="Disordered" evidence="2">
    <location>
        <begin position="1"/>
        <end position="24"/>
    </location>
</feature>
<dbReference type="Pfam" id="PF00582">
    <property type="entry name" value="Usp"/>
    <property type="match status" value="1"/>
</dbReference>
<feature type="compositionally biased region" description="Pro residues" evidence="2">
    <location>
        <begin position="1"/>
        <end position="18"/>
    </location>
</feature>
<dbReference type="Gene3D" id="3.40.50.620">
    <property type="entry name" value="HUPs"/>
    <property type="match status" value="1"/>
</dbReference>
<dbReference type="InterPro" id="IPR014729">
    <property type="entry name" value="Rossmann-like_a/b/a_fold"/>
</dbReference>
<comment type="caution">
    <text evidence="4">The sequence shown here is derived from an EMBL/GenBank/DDBJ whole genome shotgun (WGS) entry which is preliminary data.</text>
</comment>
<sequence>MPTAPPSPSAPSSTPAPHPFTTAPPGIVVGVDGSDGSLWALDRAFTEAAALSLPLHVLSAVNPSPAGFAPGVAELAEESAERLLRGMCEVTERAIAGVAPRHPGAPMPALFALLGNPIDTLLEASARHHTLVVGARGNGGFRRLLLGSVASALVHHAACPVLLVPARNTPIEAPVDIT</sequence>
<dbReference type="EMBL" id="JBHEZY010000012">
    <property type="protein sequence ID" value="MFC1434327.1"/>
    <property type="molecule type" value="Genomic_DNA"/>
</dbReference>
<proteinExistence type="inferred from homology"/>
<reference evidence="4 5" key="1">
    <citation type="submission" date="2024-09" db="EMBL/GenBank/DDBJ databases">
        <authorList>
            <person name="Lee S.D."/>
        </authorList>
    </citation>
    <scope>NUCLEOTIDE SEQUENCE [LARGE SCALE GENOMIC DNA]</scope>
    <source>
        <strain evidence="4 5">N1-3</strain>
    </source>
</reference>
<organism evidence="4 5">
    <name type="scientific">Streptacidiphilus alkalitolerans</name>
    <dbReference type="NCBI Taxonomy" id="3342712"/>
    <lineage>
        <taxon>Bacteria</taxon>
        <taxon>Bacillati</taxon>
        <taxon>Actinomycetota</taxon>
        <taxon>Actinomycetes</taxon>
        <taxon>Kitasatosporales</taxon>
        <taxon>Streptomycetaceae</taxon>
        <taxon>Streptacidiphilus</taxon>
    </lineage>
</organism>
<evidence type="ECO:0000256" key="2">
    <source>
        <dbReference type="SAM" id="MobiDB-lite"/>
    </source>
</evidence>
<evidence type="ECO:0000313" key="5">
    <source>
        <dbReference type="Proteomes" id="UP001592530"/>
    </source>
</evidence>
<accession>A0ABV6X874</accession>
<dbReference type="PANTHER" id="PTHR46553">
    <property type="entry name" value="ADENINE NUCLEOTIDE ALPHA HYDROLASES-LIKE SUPERFAMILY PROTEIN"/>
    <property type="match status" value="1"/>
</dbReference>
<gene>
    <name evidence="4" type="ORF">ACEZDB_27170</name>
</gene>
<feature type="domain" description="UspA" evidence="3">
    <location>
        <begin position="27"/>
        <end position="165"/>
    </location>
</feature>
<dbReference type="Proteomes" id="UP001592530">
    <property type="component" value="Unassembled WGS sequence"/>
</dbReference>
<protein>
    <submittedName>
        <fullName evidence="4">Universal stress protein</fullName>
    </submittedName>
</protein>
<dbReference type="RefSeq" id="WP_380556731.1">
    <property type="nucleotide sequence ID" value="NZ_JBHEZY010000012.1"/>
</dbReference>
<evidence type="ECO:0000313" key="4">
    <source>
        <dbReference type="EMBL" id="MFC1434327.1"/>
    </source>
</evidence>
<comment type="similarity">
    <text evidence="1">Belongs to the universal stress protein A family.</text>
</comment>
<dbReference type="PRINTS" id="PR01438">
    <property type="entry name" value="UNVRSLSTRESS"/>
</dbReference>
<evidence type="ECO:0000256" key="1">
    <source>
        <dbReference type="ARBA" id="ARBA00008791"/>
    </source>
</evidence>
<name>A0ABV6X874_9ACTN</name>
<dbReference type="SUPFAM" id="SSF52402">
    <property type="entry name" value="Adenine nucleotide alpha hydrolases-like"/>
    <property type="match status" value="1"/>
</dbReference>
<dbReference type="PANTHER" id="PTHR46553:SF3">
    <property type="entry name" value="ADENINE NUCLEOTIDE ALPHA HYDROLASES-LIKE SUPERFAMILY PROTEIN"/>
    <property type="match status" value="1"/>
</dbReference>